<dbReference type="STRING" id="1508389.SAMN05444003_1552"/>
<dbReference type="AlphaFoldDB" id="A0A1M5NR47"/>
<dbReference type="SUPFAM" id="SSF89796">
    <property type="entry name" value="CoA-transferase family III (CaiB/BaiF)"/>
    <property type="match status" value="1"/>
</dbReference>
<dbReference type="InterPro" id="IPR050483">
    <property type="entry name" value="CoA-transferase_III_domain"/>
</dbReference>
<organism evidence="2 3">
    <name type="scientific">Cognatiyoonia sediminum</name>
    <dbReference type="NCBI Taxonomy" id="1508389"/>
    <lineage>
        <taxon>Bacteria</taxon>
        <taxon>Pseudomonadati</taxon>
        <taxon>Pseudomonadota</taxon>
        <taxon>Alphaproteobacteria</taxon>
        <taxon>Rhodobacterales</taxon>
        <taxon>Paracoccaceae</taxon>
        <taxon>Cognatiyoonia</taxon>
    </lineage>
</organism>
<dbReference type="GO" id="GO:0008410">
    <property type="term" value="F:CoA-transferase activity"/>
    <property type="evidence" value="ECO:0007669"/>
    <property type="project" value="TreeGrafter"/>
</dbReference>
<keyword evidence="3" id="KW-1185">Reference proteome</keyword>
<gene>
    <name evidence="2" type="ORF">SAMN05444003_1552</name>
</gene>
<sequence length="394" mass="42111">MTSPLKGVRVLDLTNVLAGPFCCYQLGLLGAEVIKVERPGTGDLARELGADPERNAAGMGVSFLAQNAGKKSVTLDLKSDTGKDLLKRLLETADVLVENFRPGVMDRLGLGYEVLKEVKPSLIYCAISGFGQTGPRKDDPAYDQIVQGISGVMSITGTKDTAPTRVGYPLADTTGGLTAAFAISAALNQTPRGAFLDIAMSEAVMSTMGWVVSNHLIGGVDPAADGNENPTSAPSGTFETADHPINIAANRDSQWAALAKHLNREDLLTHPDYATREDRKRNRHKLRTVLEETLRTSPADKWVAELNALGVPSGPVLTVQDALKDPQATGRNLTAAFPNGSEMLELLGSPILFGDQRPHPTTPPPDLGADNNDVWGMLGLSEEDLDELRKRKVI</sequence>
<dbReference type="Gene3D" id="3.30.1540.10">
    <property type="entry name" value="formyl-coa transferase, domain 3"/>
    <property type="match status" value="1"/>
</dbReference>
<evidence type="ECO:0000256" key="1">
    <source>
        <dbReference type="ARBA" id="ARBA00022679"/>
    </source>
</evidence>
<accession>A0A1M5NR47</accession>
<dbReference type="InterPro" id="IPR023606">
    <property type="entry name" value="CoA-Trfase_III_dom_1_sf"/>
</dbReference>
<dbReference type="InterPro" id="IPR003673">
    <property type="entry name" value="CoA-Trfase_fam_III"/>
</dbReference>
<dbReference type="EMBL" id="FQXB01000001">
    <property type="protein sequence ID" value="SHG91947.1"/>
    <property type="molecule type" value="Genomic_DNA"/>
</dbReference>
<evidence type="ECO:0000313" key="3">
    <source>
        <dbReference type="Proteomes" id="UP000184074"/>
    </source>
</evidence>
<dbReference type="RefSeq" id="WP_072900221.1">
    <property type="nucleotide sequence ID" value="NZ_FQXB01000001.1"/>
</dbReference>
<dbReference type="PANTHER" id="PTHR48207:SF3">
    <property type="entry name" value="SUCCINATE--HYDROXYMETHYLGLUTARATE COA-TRANSFERASE"/>
    <property type="match status" value="1"/>
</dbReference>
<name>A0A1M5NR47_9RHOB</name>
<dbReference type="Proteomes" id="UP000184074">
    <property type="component" value="Unassembled WGS sequence"/>
</dbReference>
<reference evidence="2 3" key="1">
    <citation type="submission" date="2016-11" db="EMBL/GenBank/DDBJ databases">
        <authorList>
            <person name="Jaros S."/>
            <person name="Januszkiewicz K."/>
            <person name="Wedrychowicz H."/>
        </authorList>
    </citation>
    <scope>NUCLEOTIDE SEQUENCE [LARGE SCALE GENOMIC DNA]</scope>
    <source>
        <strain evidence="2 3">DSM 28715</strain>
    </source>
</reference>
<dbReference type="Gene3D" id="3.40.50.10540">
    <property type="entry name" value="Crotonobetainyl-coa:carnitine coa-transferase, domain 1"/>
    <property type="match status" value="1"/>
</dbReference>
<evidence type="ECO:0000313" key="2">
    <source>
        <dbReference type="EMBL" id="SHG91947.1"/>
    </source>
</evidence>
<dbReference type="OrthoDB" id="7208981at2"/>
<protein>
    <submittedName>
        <fullName evidence="2">Formyl-CoA transferase</fullName>
    </submittedName>
</protein>
<dbReference type="InterPro" id="IPR044855">
    <property type="entry name" value="CoA-Trfase_III_dom3_sf"/>
</dbReference>
<keyword evidence="1 2" id="KW-0808">Transferase</keyword>
<proteinExistence type="predicted"/>
<dbReference type="PANTHER" id="PTHR48207">
    <property type="entry name" value="SUCCINATE--HYDROXYMETHYLGLUTARATE COA-TRANSFERASE"/>
    <property type="match status" value="1"/>
</dbReference>
<dbReference type="Pfam" id="PF02515">
    <property type="entry name" value="CoA_transf_3"/>
    <property type="match status" value="1"/>
</dbReference>